<evidence type="ECO:0008006" key="3">
    <source>
        <dbReference type="Google" id="ProtNLM"/>
    </source>
</evidence>
<gene>
    <name evidence="1" type="ORF">HGG79_10395</name>
</gene>
<sequence length="301" mass="35260">MNVKLQETNYKNFGKCLRVFNQEVELYVTLDMGPRIIKYSFLEEENQFCDDIPSTMEVFSEQWHLAGGHRLWHSPEENPRTYIPDNKQVKWINSANGVVLESGVESWTQIKKEIEINLSESGSNVKVTHRLINKNAWTIELSAWALTVMASGGIEIIPQPKRDTGLLPNRVLSLWPYSKMNDSRVYFGDKYIILKHNKDIKEAFKLGLSNQEGWAAYFNHNNLFIKKFNHHKEKKYPDFGVSYETYTNEFMTEMETLSPITNLQPNETLTHVERWELVKDVSFPGFNEEKLDEIVNREIRY</sequence>
<proteinExistence type="predicted"/>
<protein>
    <recommendedName>
        <fullName evidence="3">DUF4380 domain-containing protein</fullName>
    </recommendedName>
</protein>
<dbReference type="Proteomes" id="UP000563151">
    <property type="component" value="Unassembled WGS sequence"/>
</dbReference>
<accession>A0A923EAE1</accession>
<name>A0A923EAE1_CLOTT</name>
<comment type="caution">
    <text evidence="1">The sequence shown here is derived from an EMBL/GenBank/DDBJ whole genome shotgun (WGS) entry which is preliminary data.</text>
</comment>
<organism evidence="1 2">
    <name type="scientific">Clostridium tetanomorphum</name>
    <dbReference type="NCBI Taxonomy" id="1553"/>
    <lineage>
        <taxon>Bacteria</taxon>
        <taxon>Bacillati</taxon>
        <taxon>Bacillota</taxon>
        <taxon>Clostridia</taxon>
        <taxon>Eubacteriales</taxon>
        <taxon>Clostridiaceae</taxon>
        <taxon>Clostridium</taxon>
    </lineage>
</organism>
<dbReference type="EMBL" id="JAAZWO010000011">
    <property type="protein sequence ID" value="MBC2398182.1"/>
    <property type="molecule type" value="Genomic_DNA"/>
</dbReference>
<keyword evidence="2" id="KW-1185">Reference proteome</keyword>
<dbReference type="AlphaFoldDB" id="A0A923EAE1"/>
<reference evidence="1 2" key="1">
    <citation type="submission" date="2020-04" db="EMBL/GenBank/DDBJ databases">
        <title>Genomic insights into acetone-butanol-ethanol (ABE) fermentation by sequencing solventogenic clostridia strains.</title>
        <authorList>
            <person name="Brown S."/>
        </authorList>
    </citation>
    <scope>NUCLEOTIDE SEQUENCE [LARGE SCALE GENOMIC DNA]</scope>
    <source>
        <strain evidence="1 2">DJ011</strain>
    </source>
</reference>
<evidence type="ECO:0000313" key="2">
    <source>
        <dbReference type="Proteomes" id="UP000563151"/>
    </source>
</evidence>
<evidence type="ECO:0000313" key="1">
    <source>
        <dbReference type="EMBL" id="MBC2398182.1"/>
    </source>
</evidence>
<dbReference type="RefSeq" id="WP_035145591.1">
    <property type="nucleotide sequence ID" value="NZ_JAAZWO010000011.1"/>
</dbReference>